<sequence length="113" mass="13031">MLVINRTLVSYFNTVFIAALFVYVSAQYAYTPRVFFTKFFNLLSVDVPQMKDAFVKKNCSTCPGVYYPVCGTDNQTYLNECKLHCLNKRMNKKKPVEMVRTGPCFVFPELNAE</sequence>
<keyword evidence="1" id="KW-0472">Membrane</keyword>
<name>A0AAV1JH18_9NEOP</name>
<dbReference type="EMBL" id="CAVLEF010000009">
    <property type="protein sequence ID" value="CAK1547703.1"/>
    <property type="molecule type" value="Genomic_DNA"/>
</dbReference>
<gene>
    <name evidence="3" type="ORF">LNINA_LOCUS7161</name>
</gene>
<keyword evidence="4" id="KW-1185">Reference proteome</keyword>
<reference evidence="3 4" key="1">
    <citation type="submission" date="2023-11" db="EMBL/GenBank/DDBJ databases">
        <authorList>
            <person name="Okamura Y."/>
        </authorList>
    </citation>
    <scope>NUCLEOTIDE SEQUENCE [LARGE SCALE GENOMIC DNA]</scope>
</reference>
<dbReference type="PROSITE" id="PS00282">
    <property type="entry name" value="KAZAL_1"/>
    <property type="match status" value="1"/>
</dbReference>
<dbReference type="Pfam" id="PF00050">
    <property type="entry name" value="Kazal_1"/>
    <property type="match status" value="1"/>
</dbReference>
<dbReference type="AlphaFoldDB" id="A0AAV1JH18"/>
<dbReference type="CDD" id="cd00104">
    <property type="entry name" value="KAZAL_FS"/>
    <property type="match status" value="1"/>
</dbReference>
<dbReference type="PROSITE" id="PS51465">
    <property type="entry name" value="KAZAL_2"/>
    <property type="match status" value="1"/>
</dbReference>
<evidence type="ECO:0000313" key="3">
    <source>
        <dbReference type="EMBL" id="CAK1547703.1"/>
    </source>
</evidence>
<accession>A0AAV1JH18</accession>
<dbReference type="InterPro" id="IPR036058">
    <property type="entry name" value="Kazal_dom_sf"/>
</dbReference>
<keyword evidence="1" id="KW-0812">Transmembrane</keyword>
<comment type="caution">
    <text evidence="3">The sequence shown here is derived from an EMBL/GenBank/DDBJ whole genome shotgun (WGS) entry which is preliminary data.</text>
</comment>
<dbReference type="SMART" id="SM00280">
    <property type="entry name" value="KAZAL"/>
    <property type="match status" value="1"/>
</dbReference>
<evidence type="ECO:0000313" key="4">
    <source>
        <dbReference type="Proteomes" id="UP001497472"/>
    </source>
</evidence>
<organism evidence="3 4">
    <name type="scientific">Leptosia nina</name>
    <dbReference type="NCBI Taxonomy" id="320188"/>
    <lineage>
        <taxon>Eukaryota</taxon>
        <taxon>Metazoa</taxon>
        <taxon>Ecdysozoa</taxon>
        <taxon>Arthropoda</taxon>
        <taxon>Hexapoda</taxon>
        <taxon>Insecta</taxon>
        <taxon>Pterygota</taxon>
        <taxon>Neoptera</taxon>
        <taxon>Endopterygota</taxon>
        <taxon>Lepidoptera</taxon>
        <taxon>Glossata</taxon>
        <taxon>Ditrysia</taxon>
        <taxon>Papilionoidea</taxon>
        <taxon>Pieridae</taxon>
        <taxon>Pierinae</taxon>
        <taxon>Leptosia</taxon>
    </lineage>
</organism>
<dbReference type="Gene3D" id="3.30.60.30">
    <property type="match status" value="1"/>
</dbReference>
<feature type="transmembrane region" description="Helical" evidence="1">
    <location>
        <begin position="12"/>
        <end position="30"/>
    </location>
</feature>
<dbReference type="InterPro" id="IPR002350">
    <property type="entry name" value="Kazal_dom"/>
</dbReference>
<dbReference type="SUPFAM" id="SSF100895">
    <property type="entry name" value="Kazal-type serine protease inhibitors"/>
    <property type="match status" value="1"/>
</dbReference>
<keyword evidence="1" id="KW-1133">Transmembrane helix</keyword>
<feature type="domain" description="Kazal-like" evidence="2">
    <location>
        <begin position="53"/>
        <end position="106"/>
    </location>
</feature>
<evidence type="ECO:0000259" key="2">
    <source>
        <dbReference type="PROSITE" id="PS51465"/>
    </source>
</evidence>
<dbReference type="Proteomes" id="UP001497472">
    <property type="component" value="Unassembled WGS sequence"/>
</dbReference>
<proteinExistence type="predicted"/>
<evidence type="ECO:0000256" key="1">
    <source>
        <dbReference type="SAM" id="Phobius"/>
    </source>
</evidence>
<protein>
    <recommendedName>
        <fullName evidence="2">Kazal-like domain-containing protein</fullName>
    </recommendedName>
</protein>